<keyword evidence="1" id="KW-0732">Signal</keyword>
<comment type="caution">
    <text evidence="3">The sequence shown here is derived from an EMBL/GenBank/DDBJ whole genome shotgun (WGS) entry which is preliminary data.</text>
</comment>
<evidence type="ECO:0000256" key="1">
    <source>
        <dbReference type="SAM" id="SignalP"/>
    </source>
</evidence>
<dbReference type="InterPro" id="IPR050525">
    <property type="entry name" value="ECM_Assembly_Org"/>
</dbReference>
<evidence type="ECO:0000313" key="4">
    <source>
        <dbReference type="Proteomes" id="UP000749559"/>
    </source>
</evidence>
<dbReference type="SUPFAM" id="SSF53300">
    <property type="entry name" value="vWA-like"/>
    <property type="match status" value="2"/>
</dbReference>
<keyword evidence="4" id="KW-1185">Reference proteome</keyword>
<sequence length="466" mass="52230">KVNMFVGWIVFTLAPLLASGDKEVTYCVDVVFVLQTSCNLDDSLVNGATQFIISLVGEVSDDEDSTMTLITYDEVAKEVISPQIPSKFITSLKKGISRGDSCPNNFMAKTADALDLVDTNNYFSDGKTKRGKMVVVLSDGVSFDLKTNMIATLTKTTTAIKNLQSKGVIFATFEFYDYIQGRDDDRKGDDEYALYNPVLRMDFDADHRLSFVNVLSKCESEDKPPECRVPTLDLIYVIDRSLSIAAEDISKVKDFLVQLSRKIMSTSVETWIGALSYNSKQIPELNLQGNKVQRDIEGIVKALEAIPTTTSDGTYSHKAIQYARTQMTYLNNEHNRQDAQNLIIMITDGVTNIKPYLNKDPKKQDKYSHLTIKEAGKLTSGRTDLVLVGLPNMPALRLLESDKKKDKELGKAKIEAGKNEWKGMIENRYPGDKEKLETNLFFLNSMDDLLNRFDDILATVCKMKSL</sequence>
<protein>
    <recommendedName>
        <fullName evidence="2">VWFA domain-containing protein</fullName>
    </recommendedName>
</protein>
<feature type="non-terminal residue" evidence="3">
    <location>
        <position position="466"/>
    </location>
</feature>
<gene>
    <name evidence="3" type="ORF">OFUS_LOCUS18627</name>
</gene>
<dbReference type="InterPro" id="IPR002035">
    <property type="entry name" value="VWF_A"/>
</dbReference>
<proteinExistence type="predicted"/>
<dbReference type="OrthoDB" id="6119729at2759"/>
<reference evidence="3" key="1">
    <citation type="submission" date="2022-03" db="EMBL/GenBank/DDBJ databases">
        <authorList>
            <person name="Martin C."/>
        </authorList>
    </citation>
    <scope>NUCLEOTIDE SEQUENCE</scope>
</reference>
<dbReference type="CDD" id="cd00198">
    <property type="entry name" value="vWFA"/>
    <property type="match status" value="1"/>
</dbReference>
<dbReference type="Proteomes" id="UP000749559">
    <property type="component" value="Unassembled WGS sequence"/>
</dbReference>
<dbReference type="Pfam" id="PF00092">
    <property type="entry name" value="VWA"/>
    <property type="match status" value="2"/>
</dbReference>
<dbReference type="PROSITE" id="PS50234">
    <property type="entry name" value="VWFA"/>
    <property type="match status" value="2"/>
</dbReference>
<dbReference type="CDD" id="cd01450">
    <property type="entry name" value="vWFA_subfamily_ECM"/>
    <property type="match status" value="1"/>
</dbReference>
<evidence type="ECO:0000313" key="3">
    <source>
        <dbReference type="EMBL" id="CAH1793826.1"/>
    </source>
</evidence>
<name>A0A8S4PI00_OWEFU</name>
<accession>A0A8S4PI00</accession>
<feature type="domain" description="VWFA" evidence="2">
    <location>
        <begin position="29"/>
        <end position="168"/>
    </location>
</feature>
<dbReference type="Gene3D" id="3.40.50.410">
    <property type="entry name" value="von Willebrand factor, type A domain"/>
    <property type="match status" value="2"/>
</dbReference>
<feature type="chain" id="PRO_5035770219" description="VWFA domain-containing protein" evidence="1">
    <location>
        <begin position="21"/>
        <end position="466"/>
    </location>
</feature>
<dbReference type="SMART" id="SM00327">
    <property type="entry name" value="VWA"/>
    <property type="match status" value="2"/>
</dbReference>
<dbReference type="AlphaFoldDB" id="A0A8S4PI00"/>
<feature type="signal peptide" evidence="1">
    <location>
        <begin position="1"/>
        <end position="20"/>
    </location>
</feature>
<dbReference type="PANTHER" id="PTHR24020">
    <property type="entry name" value="COLLAGEN ALPHA"/>
    <property type="match status" value="1"/>
</dbReference>
<dbReference type="InterPro" id="IPR036465">
    <property type="entry name" value="vWFA_dom_sf"/>
</dbReference>
<dbReference type="EMBL" id="CAIIXF020000009">
    <property type="protein sequence ID" value="CAH1793826.1"/>
    <property type="molecule type" value="Genomic_DNA"/>
</dbReference>
<feature type="domain" description="VWFA" evidence="2">
    <location>
        <begin position="233"/>
        <end position="460"/>
    </location>
</feature>
<organism evidence="3 4">
    <name type="scientific">Owenia fusiformis</name>
    <name type="common">Polychaete worm</name>
    <dbReference type="NCBI Taxonomy" id="6347"/>
    <lineage>
        <taxon>Eukaryota</taxon>
        <taxon>Metazoa</taxon>
        <taxon>Spiralia</taxon>
        <taxon>Lophotrochozoa</taxon>
        <taxon>Annelida</taxon>
        <taxon>Polychaeta</taxon>
        <taxon>Sedentaria</taxon>
        <taxon>Canalipalpata</taxon>
        <taxon>Sabellida</taxon>
        <taxon>Oweniida</taxon>
        <taxon>Oweniidae</taxon>
        <taxon>Owenia</taxon>
    </lineage>
</organism>
<evidence type="ECO:0000259" key="2">
    <source>
        <dbReference type="PROSITE" id="PS50234"/>
    </source>
</evidence>